<dbReference type="EMBL" id="CP098732">
    <property type="protein sequence ID" value="USE84801.1"/>
    <property type="molecule type" value="Genomic_DNA"/>
</dbReference>
<evidence type="ECO:0000313" key="2">
    <source>
        <dbReference type="Proteomes" id="UP001056716"/>
    </source>
</evidence>
<sequence>MSMLFQEFDTIDFELILRLVWHAKLINEKLRIEESTTNKAYENIKNALIQVVRAVHCSRDQIAGQFPQLYEFTKCLSTIFYEVLPD</sequence>
<gene>
    <name evidence="1" type="ORF">M5E07_05105</name>
</gene>
<organism evidence="1 2">
    <name type="scientific">Acinetobacter tibetensis</name>
    <dbReference type="NCBI Taxonomy" id="2943497"/>
    <lineage>
        <taxon>Bacteria</taxon>
        <taxon>Pseudomonadati</taxon>
        <taxon>Pseudomonadota</taxon>
        <taxon>Gammaproteobacteria</taxon>
        <taxon>Moraxellales</taxon>
        <taxon>Moraxellaceae</taxon>
        <taxon>Acinetobacter</taxon>
    </lineage>
</organism>
<dbReference type="KEGG" id="atz:M5E07_05105"/>
<dbReference type="RefSeq" id="WP_252223704.1">
    <property type="nucleotide sequence ID" value="NZ_CP098732.1"/>
</dbReference>
<keyword evidence="2" id="KW-1185">Reference proteome</keyword>
<reference evidence="1" key="1">
    <citation type="submission" date="2022-06" db="EMBL/GenBank/DDBJ databases">
        <title>Isolation, identification and characterization of iprodione-degrading strains in Lhasa, Tibet.</title>
        <authorList>
            <person name="Pan H."/>
        </authorList>
    </citation>
    <scope>NUCLEOTIDE SEQUENCE</scope>
    <source>
        <strain evidence="1">Y-23</strain>
    </source>
</reference>
<dbReference type="AlphaFoldDB" id="A0AAE9S1F2"/>
<dbReference type="Pfam" id="PF16263">
    <property type="entry name" value="DUF4917"/>
    <property type="match status" value="1"/>
</dbReference>
<name>A0AAE9S1F2_9GAMM</name>
<dbReference type="Proteomes" id="UP001056716">
    <property type="component" value="Chromosome"/>
</dbReference>
<dbReference type="InterPro" id="IPR032581">
    <property type="entry name" value="DUF4917"/>
</dbReference>
<protein>
    <submittedName>
        <fullName evidence="1">DUF4917 family protein</fullName>
    </submittedName>
</protein>
<evidence type="ECO:0000313" key="1">
    <source>
        <dbReference type="EMBL" id="USE84801.1"/>
    </source>
</evidence>
<accession>A0AAE9S1F2</accession>
<proteinExistence type="predicted"/>